<evidence type="ECO:0000313" key="7">
    <source>
        <dbReference type="Proteomes" id="UP001602058"/>
    </source>
</evidence>
<keyword evidence="1" id="KW-0805">Transcription regulation</keyword>
<dbReference type="RefSeq" id="WP_387887170.1">
    <property type="nucleotide sequence ID" value="NZ_JBIAWJ010000007.1"/>
</dbReference>
<comment type="caution">
    <text evidence="6">The sequence shown here is derived from an EMBL/GenBank/DDBJ whole genome shotgun (WGS) entry which is preliminary data.</text>
</comment>
<accession>A0ABW6UM03</accession>
<feature type="compositionally biased region" description="Low complexity" evidence="4">
    <location>
        <begin position="353"/>
        <end position="362"/>
    </location>
</feature>
<keyword evidence="7" id="KW-1185">Reference proteome</keyword>
<sequence>MCICGWCTPALPSSGSYQGAPQGFAGRWGGDMLMEKVFRSEDLSPADRFDCWRELVGQTHAPLELRSDYRADFRASQRVLDLGAVSVWPTTFQPVCFRRTPRLIRQSDPEGLHISLPLSGALRAVRGEEEAVYGPDSLCVIDTSRPVDVYGGDDASLHTGVGLEVPKALLPVPRNQVDQAARLRLSAQDGFGSLLAQLLTQLARDTDSYQPTDGPRLGTVVVDLLSALIAHALDSDNSLPPETHRQTLFLRVRAFVQGHLHDPQLTPPAIAAVHHISTSYLHRLFQEHGLTVSGWIRRQRLEHARRDLVDPALRGTAIHVIASRWGFPRAADFSRAFRNAYGIPPKDYRRHGSASAGSSGHSLPVGGTRA</sequence>
<dbReference type="SMART" id="SM00342">
    <property type="entry name" value="HTH_ARAC"/>
    <property type="match status" value="1"/>
</dbReference>
<dbReference type="InterPro" id="IPR050204">
    <property type="entry name" value="AraC_XylS_family_regulators"/>
</dbReference>
<dbReference type="Proteomes" id="UP001602058">
    <property type="component" value="Unassembled WGS sequence"/>
</dbReference>
<evidence type="ECO:0000256" key="3">
    <source>
        <dbReference type="ARBA" id="ARBA00023163"/>
    </source>
</evidence>
<evidence type="ECO:0000259" key="5">
    <source>
        <dbReference type="PROSITE" id="PS01124"/>
    </source>
</evidence>
<evidence type="ECO:0000313" key="6">
    <source>
        <dbReference type="EMBL" id="MFF4523068.1"/>
    </source>
</evidence>
<dbReference type="EMBL" id="JBIAWJ010000007">
    <property type="protein sequence ID" value="MFF4523068.1"/>
    <property type="molecule type" value="Genomic_DNA"/>
</dbReference>
<dbReference type="PROSITE" id="PS01124">
    <property type="entry name" value="HTH_ARAC_FAMILY_2"/>
    <property type="match status" value="1"/>
</dbReference>
<dbReference type="PANTHER" id="PTHR46796">
    <property type="entry name" value="HTH-TYPE TRANSCRIPTIONAL ACTIVATOR RHAS-RELATED"/>
    <property type="match status" value="1"/>
</dbReference>
<reference evidence="6 7" key="1">
    <citation type="submission" date="2024-10" db="EMBL/GenBank/DDBJ databases">
        <title>The Natural Products Discovery Center: Release of the First 8490 Sequenced Strains for Exploring Actinobacteria Biosynthetic Diversity.</title>
        <authorList>
            <person name="Kalkreuter E."/>
            <person name="Kautsar S.A."/>
            <person name="Yang D."/>
            <person name="Bader C.D."/>
            <person name="Teijaro C.N."/>
            <person name="Fluegel L."/>
            <person name="Davis C.M."/>
            <person name="Simpson J.R."/>
            <person name="Lauterbach L."/>
            <person name="Steele A.D."/>
            <person name="Gui C."/>
            <person name="Meng S."/>
            <person name="Li G."/>
            <person name="Viehrig K."/>
            <person name="Ye F."/>
            <person name="Su P."/>
            <person name="Kiefer A.F."/>
            <person name="Nichols A."/>
            <person name="Cepeda A.J."/>
            <person name="Yan W."/>
            <person name="Fan B."/>
            <person name="Jiang Y."/>
            <person name="Adhikari A."/>
            <person name="Zheng C.-J."/>
            <person name="Schuster L."/>
            <person name="Cowan T.M."/>
            <person name="Smanski M.J."/>
            <person name="Chevrette M.G."/>
            <person name="De Carvalho L.P.S."/>
            <person name="Shen B."/>
        </authorList>
    </citation>
    <scope>NUCLEOTIDE SEQUENCE [LARGE SCALE GENOMIC DNA]</scope>
    <source>
        <strain evidence="6 7">NPDC001390</strain>
    </source>
</reference>
<gene>
    <name evidence="6" type="ORF">ACFY1D_16845</name>
</gene>
<protein>
    <submittedName>
        <fullName evidence="6">Helix-turn-helix domain-containing protein</fullName>
    </submittedName>
</protein>
<dbReference type="Pfam" id="PF14525">
    <property type="entry name" value="AraC_binding_2"/>
    <property type="match status" value="1"/>
</dbReference>
<name>A0ABW6UM03_9ACTN</name>
<dbReference type="Pfam" id="PF12833">
    <property type="entry name" value="HTH_18"/>
    <property type="match status" value="1"/>
</dbReference>
<feature type="region of interest" description="Disordered" evidence="4">
    <location>
        <begin position="348"/>
        <end position="370"/>
    </location>
</feature>
<evidence type="ECO:0000256" key="2">
    <source>
        <dbReference type="ARBA" id="ARBA00023125"/>
    </source>
</evidence>
<dbReference type="Gene3D" id="1.10.10.60">
    <property type="entry name" value="Homeodomain-like"/>
    <property type="match status" value="1"/>
</dbReference>
<feature type="domain" description="HTH araC/xylS-type" evidence="5">
    <location>
        <begin position="250"/>
        <end position="351"/>
    </location>
</feature>
<dbReference type="InterPro" id="IPR035418">
    <property type="entry name" value="AraC-bd_2"/>
</dbReference>
<dbReference type="SUPFAM" id="SSF46689">
    <property type="entry name" value="Homeodomain-like"/>
    <property type="match status" value="1"/>
</dbReference>
<keyword evidence="3" id="KW-0804">Transcription</keyword>
<dbReference type="PANTHER" id="PTHR46796:SF6">
    <property type="entry name" value="ARAC SUBFAMILY"/>
    <property type="match status" value="1"/>
</dbReference>
<dbReference type="PROSITE" id="PS00041">
    <property type="entry name" value="HTH_ARAC_FAMILY_1"/>
    <property type="match status" value="1"/>
</dbReference>
<keyword evidence="2" id="KW-0238">DNA-binding</keyword>
<proteinExistence type="predicted"/>
<evidence type="ECO:0000256" key="1">
    <source>
        <dbReference type="ARBA" id="ARBA00023015"/>
    </source>
</evidence>
<evidence type="ECO:0000256" key="4">
    <source>
        <dbReference type="SAM" id="MobiDB-lite"/>
    </source>
</evidence>
<organism evidence="6 7">
    <name type="scientific">Streptomyces bluensis</name>
    <dbReference type="NCBI Taxonomy" id="33897"/>
    <lineage>
        <taxon>Bacteria</taxon>
        <taxon>Bacillati</taxon>
        <taxon>Actinomycetota</taxon>
        <taxon>Actinomycetes</taxon>
        <taxon>Kitasatosporales</taxon>
        <taxon>Streptomycetaceae</taxon>
        <taxon>Streptomyces</taxon>
    </lineage>
</organism>
<dbReference type="InterPro" id="IPR018062">
    <property type="entry name" value="HTH_AraC-typ_CS"/>
</dbReference>
<dbReference type="InterPro" id="IPR009057">
    <property type="entry name" value="Homeodomain-like_sf"/>
</dbReference>
<dbReference type="InterPro" id="IPR018060">
    <property type="entry name" value="HTH_AraC"/>
</dbReference>